<keyword evidence="1" id="KW-0175">Coiled coil</keyword>
<sequence>MMSEAIMATAAQATTGDAELRQQRMHEEELDRIRTEGDLALVHAQAERQLIAAVDDELRQLQKQLKEKKKQLTKLTGASASGVVGDAVALEQITRRHARAQQELEERLKSALSSKVLELQKLRHEIDETRKRRVGLLQSEASIVEETRALEDTIKQSQSAVEALKEQASALRSDIAKLEEQFDQERQAFRLERQQLQLELDRIARPERVAVKVNVLGRINEISMLRRIGAIEERVMQHVLGKIAKDVEASGQSETLRRLQKYRGSQKQTDTNGSTLLPTPLLPSILAPDDDPATADDEIDGPVIAVHASSCHDSDSMLNELLQHPRVKKAKTTAAAAAGVDSPASSVKSEPMEHAAPSTPQRVQQLKKDDSATLSSPFTTPPRRARSSDGTPQSTTTPMNDGGETSARPRKRRNALREDSMKPLTPSKTVQSSMNASLVFDMVTTLSTNDPGVAIATLRSIVVLGKEYPSNLLYDELVDRILSTDAVAYPDAVSIYASLVFVFDKAATCSCDLAFPYQWDPFANALQDAVVQPKCELWRRNLLVVQFYVYCFEKDWQICRERYLYSLK</sequence>
<organism evidence="3 4">
    <name type="scientific">Pythium insidiosum</name>
    <name type="common">Pythiosis disease agent</name>
    <dbReference type="NCBI Taxonomy" id="114742"/>
    <lineage>
        <taxon>Eukaryota</taxon>
        <taxon>Sar</taxon>
        <taxon>Stramenopiles</taxon>
        <taxon>Oomycota</taxon>
        <taxon>Peronosporomycetes</taxon>
        <taxon>Pythiales</taxon>
        <taxon>Pythiaceae</taxon>
        <taxon>Pythium</taxon>
    </lineage>
</organism>
<evidence type="ECO:0000313" key="3">
    <source>
        <dbReference type="EMBL" id="KAJ0410317.1"/>
    </source>
</evidence>
<protein>
    <submittedName>
        <fullName evidence="3">Uncharacterized protein</fullName>
    </submittedName>
</protein>
<dbReference type="Proteomes" id="UP001209570">
    <property type="component" value="Unassembled WGS sequence"/>
</dbReference>
<keyword evidence="4" id="KW-1185">Reference proteome</keyword>
<accession>A0AAD5LUG1</accession>
<evidence type="ECO:0000256" key="1">
    <source>
        <dbReference type="SAM" id="Coils"/>
    </source>
</evidence>
<name>A0AAD5LUG1_PYTIN</name>
<proteinExistence type="predicted"/>
<feature type="region of interest" description="Disordered" evidence="2">
    <location>
        <begin position="261"/>
        <end position="298"/>
    </location>
</feature>
<dbReference type="AlphaFoldDB" id="A0AAD5LUG1"/>
<dbReference type="EMBL" id="JAKCXM010000001">
    <property type="protein sequence ID" value="KAJ0410317.1"/>
    <property type="molecule type" value="Genomic_DNA"/>
</dbReference>
<gene>
    <name evidence="3" type="ORF">P43SY_002649</name>
</gene>
<feature type="compositionally biased region" description="Polar residues" evidence="2">
    <location>
        <begin position="388"/>
        <end position="399"/>
    </location>
</feature>
<feature type="compositionally biased region" description="Acidic residues" evidence="2">
    <location>
        <begin position="288"/>
        <end position="298"/>
    </location>
</feature>
<reference evidence="3" key="1">
    <citation type="submission" date="2021-12" db="EMBL/GenBank/DDBJ databases">
        <title>Prjna785345.</title>
        <authorList>
            <person name="Rujirawat T."/>
            <person name="Krajaejun T."/>
        </authorList>
    </citation>
    <scope>NUCLEOTIDE SEQUENCE</scope>
    <source>
        <strain evidence="3">Pi057C3</strain>
    </source>
</reference>
<evidence type="ECO:0000256" key="2">
    <source>
        <dbReference type="SAM" id="MobiDB-lite"/>
    </source>
</evidence>
<comment type="caution">
    <text evidence="3">The sequence shown here is derived from an EMBL/GenBank/DDBJ whole genome shotgun (WGS) entry which is preliminary data.</text>
</comment>
<feature type="coiled-coil region" evidence="1">
    <location>
        <begin position="44"/>
        <end position="199"/>
    </location>
</feature>
<feature type="compositionally biased region" description="Polar residues" evidence="2">
    <location>
        <begin position="263"/>
        <end position="274"/>
    </location>
</feature>
<feature type="region of interest" description="Disordered" evidence="2">
    <location>
        <begin position="329"/>
        <end position="428"/>
    </location>
</feature>
<evidence type="ECO:0000313" key="4">
    <source>
        <dbReference type="Proteomes" id="UP001209570"/>
    </source>
</evidence>